<keyword evidence="2" id="KW-0472">Membrane</keyword>
<reference evidence="3 4" key="1">
    <citation type="submission" date="2019-02" db="EMBL/GenBank/DDBJ databases">
        <title>Sequencing the genomes of 1000 actinobacteria strains.</title>
        <authorList>
            <person name="Klenk H.-P."/>
        </authorList>
    </citation>
    <scope>NUCLEOTIDE SEQUENCE [LARGE SCALE GENOMIC DNA]</scope>
    <source>
        <strain evidence="3 4">DSM 45779</strain>
    </source>
</reference>
<feature type="compositionally biased region" description="Pro residues" evidence="1">
    <location>
        <begin position="65"/>
        <end position="82"/>
    </location>
</feature>
<feature type="transmembrane region" description="Helical" evidence="2">
    <location>
        <begin position="141"/>
        <end position="159"/>
    </location>
</feature>
<dbReference type="Proteomes" id="UP000291591">
    <property type="component" value="Unassembled WGS sequence"/>
</dbReference>
<dbReference type="AlphaFoldDB" id="A0A4Q7UVQ7"/>
<protein>
    <recommendedName>
        <fullName evidence="5">DUF308 domain-containing protein</fullName>
    </recommendedName>
</protein>
<feature type="compositionally biased region" description="Pro residues" evidence="1">
    <location>
        <begin position="103"/>
        <end position="112"/>
    </location>
</feature>
<feature type="compositionally biased region" description="Low complexity" evidence="1">
    <location>
        <begin position="53"/>
        <end position="64"/>
    </location>
</feature>
<evidence type="ECO:0000256" key="2">
    <source>
        <dbReference type="SAM" id="Phobius"/>
    </source>
</evidence>
<feature type="region of interest" description="Disordered" evidence="1">
    <location>
        <begin position="1"/>
        <end position="112"/>
    </location>
</feature>
<evidence type="ECO:0000256" key="1">
    <source>
        <dbReference type="SAM" id="MobiDB-lite"/>
    </source>
</evidence>
<gene>
    <name evidence="3" type="ORF">EV383_2008</name>
</gene>
<proteinExistence type="predicted"/>
<dbReference type="EMBL" id="SHKL01000001">
    <property type="protein sequence ID" value="RZT85144.1"/>
    <property type="molecule type" value="Genomic_DNA"/>
</dbReference>
<keyword evidence="2" id="KW-0812">Transmembrane</keyword>
<name>A0A4Q7UVQ7_PSEST</name>
<feature type="transmembrane region" description="Helical" evidence="2">
    <location>
        <begin position="115"/>
        <end position="135"/>
    </location>
</feature>
<evidence type="ECO:0000313" key="3">
    <source>
        <dbReference type="EMBL" id="RZT85144.1"/>
    </source>
</evidence>
<comment type="caution">
    <text evidence="3">The sequence shown here is derived from an EMBL/GenBank/DDBJ whole genome shotgun (WGS) entry which is preliminary data.</text>
</comment>
<keyword evidence="4" id="KW-1185">Reference proteome</keyword>
<sequence length="181" mass="18469">MGRAVSREPDDTGDTTPDRADSSGDAFDRIVASWRDEGSVPSWPDAGPPSSPVAPASTDDAPAPAVTPPAAAPPAVTPPATPPAAVHRPGPEQPIDDDHFHPPEPPPLPRPGPPALVGAVLIGIGLLLVAVPETLGLSSLYGLPLGLVGIAAGLTWLVMRMWPSDDADDHYTDDGDDGAVL</sequence>
<accession>A0A4Q7UVQ7</accession>
<evidence type="ECO:0000313" key="4">
    <source>
        <dbReference type="Proteomes" id="UP000291591"/>
    </source>
</evidence>
<feature type="compositionally biased region" description="Basic and acidic residues" evidence="1">
    <location>
        <begin position="1"/>
        <end position="38"/>
    </location>
</feature>
<keyword evidence="2" id="KW-1133">Transmembrane helix</keyword>
<evidence type="ECO:0008006" key="5">
    <source>
        <dbReference type="Google" id="ProtNLM"/>
    </source>
</evidence>
<organism evidence="3 4">
    <name type="scientific">Pseudonocardia sediminis</name>
    <dbReference type="NCBI Taxonomy" id="1397368"/>
    <lineage>
        <taxon>Bacteria</taxon>
        <taxon>Bacillati</taxon>
        <taxon>Actinomycetota</taxon>
        <taxon>Actinomycetes</taxon>
        <taxon>Pseudonocardiales</taxon>
        <taxon>Pseudonocardiaceae</taxon>
        <taxon>Pseudonocardia</taxon>
    </lineage>
</organism>